<evidence type="ECO:0000256" key="1">
    <source>
        <dbReference type="SAM" id="Coils"/>
    </source>
</evidence>
<evidence type="ECO:0000313" key="3">
    <source>
        <dbReference type="EMBL" id="KTD81938.1"/>
    </source>
</evidence>
<dbReference type="PATRIC" id="fig|45076.6.peg.265"/>
<gene>
    <name evidence="3" type="ORF">Lwor_0241</name>
</gene>
<dbReference type="OrthoDB" id="5638610at2"/>
<dbReference type="STRING" id="45076.Lwor_0241"/>
<comment type="caution">
    <text evidence="3">The sequence shown here is derived from an EMBL/GenBank/DDBJ whole genome shotgun (WGS) entry which is preliminary data.</text>
</comment>
<keyword evidence="4" id="KW-1185">Reference proteome</keyword>
<dbReference type="Proteomes" id="UP000054662">
    <property type="component" value="Unassembled WGS sequence"/>
</dbReference>
<dbReference type="RefSeq" id="WP_058491991.1">
    <property type="nucleotide sequence ID" value="NZ_CBCRUR010000002.1"/>
</dbReference>
<accession>A0A0W1AKW6</accession>
<feature type="compositionally biased region" description="Acidic residues" evidence="2">
    <location>
        <begin position="297"/>
        <end position="314"/>
    </location>
</feature>
<evidence type="ECO:0000313" key="4">
    <source>
        <dbReference type="Proteomes" id="UP000054662"/>
    </source>
</evidence>
<dbReference type="EMBL" id="LNZC01000002">
    <property type="protein sequence ID" value="KTD81938.1"/>
    <property type="molecule type" value="Genomic_DNA"/>
</dbReference>
<proteinExistence type="predicted"/>
<evidence type="ECO:0000256" key="2">
    <source>
        <dbReference type="SAM" id="MobiDB-lite"/>
    </source>
</evidence>
<sequence>MKSTTENWEQSEESKTMLDEIYESPNKSEHLDIPSSDEPDAPPESPRALEDVEYFDDKKQNTMLVTSAFARNTPHDEYNECSTWVQEVYSEQDDASEEIDDMANLRMSLGELKKQQKQVQDEINSYIVQKNKLAKAQKNYNKLEEEWNKTWIITKIFYWVFSWLFEYPLEKNKQIAKDTLTKEEEVLKNAIPSKYTAESYLPALSLELQQLHSAYNSIKEKIDGLLKIEQLRQEALKLEALKQEQLKQEELSRQKAEKHRILLEELLKTAPSIPSLFDTINTQSPKLGLQESVFESETESEAELESESESDELTSEQTAVPQALAEPETQTANISANHGFFKRYMPSKKTLEAIAVAGVAIAIQHALYG</sequence>
<organism evidence="3 4">
    <name type="scientific">Legionella worsleiensis</name>
    <dbReference type="NCBI Taxonomy" id="45076"/>
    <lineage>
        <taxon>Bacteria</taxon>
        <taxon>Pseudomonadati</taxon>
        <taxon>Pseudomonadota</taxon>
        <taxon>Gammaproteobacteria</taxon>
        <taxon>Legionellales</taxon>
        <taxon>Legionellaceae</taxon>
        <taxon>Legionella</taxon>
    </lineage>
</organism>
<dbReference type="AlphaFoldDB" id="A0A0W1AKW6"/>
<keyword evidence="1" id="KW-0175">Coiled coil</keyword>
<reference evidence="3 4" key="1">
    <citation type="submission" date="2015-11" db="EMBL/GenBank/DDBJ databases">
        <title>Genomic analysis of 38 Legionella species identifies large and diverse effector repertoires.</title>
        <authorList>
            <person name="Burstein D."/>
            <person name="Amaro F."/>
            <person name="Zusman T."/>
            <person name="Lifshitz Z."/>
            <person name="Cohen O."/>
            <person name="Gilbert J.A."/>
            <person name="Pupko T."/>
            <person name="Shuman H.A."/>
            <person name="Segal G."/>
        </authorList>
    </citation>
    <scope>NUCLEOTIDE SEQUENCE [LARGE SCALE GENOMIC DNA]</scope>
    <source>
        <strain evidence="3 4">ATCC 49508</strain>
    </source>
</reference>
<feature type="region of interest" description="Disordered" evidence="2">
    <location>
        <begin position="1"/>
        <end position="50"/>
    </location>
</feature>
<name>A0A0W1AKW6_9GAMM</name>
<feature type="region of interest" description="Disordered" evidence="2">
    <location>
        <begin position="297"/>
        <end position="326"/>
    </location>
</feature>
<protein>
    <submittedName>
        <fullName evidence="3">Uncharacterized protein</fullName>
    </submittedName>
</protein>
<feature type="coiled-coil region" evidence="1">
    <location>
        <begin position="102"/>
        <end position="146"/>
    </location>
</feature>